<evidence type="ECO:0000313" key="9">
    <source>
        <dbReference type="EMBL" id="MCP8938461.1"/>
    </source>
</evidence>
<evidence type="ECO:0000313" key="10">
    <source>
        <dbReference type="Proteomes" id="UP001205890"/>
    </source>
</evidence>
<dbReference type="PROSITE" id="PS50928">
    <property type="entry name" value="ABC_TM1"/>
    <property type="match status" value="1"/>
</dbReference>
<feature type="transmembrane region" description="Helical" evidence="7">
    <location>
        <begin position="97"/>
        <end position="118"/>
    </location>
</feature>
<evidence type="ECO:0000256" key="2">
    <source>
        <dbReference type="ARBA" id="ARBA00022448"/>
    </source>
</evidence>
<dbReference type="PANTHER" id="PTHR30193">
    <property type="entry name" value="ABC TRANSPORTER PERMEASE PROTEIN"/>
    <property type="match status" value="1"/>
</dbReference>
<proteinExistence type="inferred from homology"/>
<comment type="subcellular location">
    <subcellularLocation>
        <location evidence="1 7">Cell membrane</location>
        <topology evidence="1 7">Multi-pass membrane protein</topology>
    </subcellularLocation>
</comment>
<protein>
    <submittedName>
        <fullName evidence="9">Sugar ABC transporter permease</fullName>
    </submittedName>
</protein>
<accession>A0ABT1LAG1</accession>
<keyword evidence="5 7" id="KW-1133">Transmembrane helix</keyword>
<dbReference type="SUPFAM" id="SSF161098">
    <property type="entry name" value="MetI-like"/>
    <property type="match status" value="1"/>
</dbReference>
<reference evidence="9 10" key="1">
    <citation type="submission" date="2022-07" db="EMBL/GenBank/DDBJ databases">
        <authorList>
            <person name="Li W.-J."/>
            <person name="Deng Q.-Q."/>
        </authorList>
    </citation>
    <scope>NUCLEOTIDE SEQUENCE [LARGE SCALE GENOMIC DNA]</scope>
    <source>
        <strain evidence="9 10">SYSU M60028</strain>
    </source>
</reference>
<dbReference type="Gene3D" id="1.10.3720.10">
    <property type="entry name" value="MetI-like"/>
    <property type="match status" value="1"/>
</dbReference>
<dbReference type="InterPro" id="IPR000515">
    <property type="entry name" value="MetI-like"/>
</dbReference>
<gene>
    <name evidence="9" type="ORF">NK718_08025</name>
</gene>
<feature type="transmembrane region" description="Helical" evidence="7">
    <location>
        <begin position="286"/>
        <end position="308"/>
    </location>
</feature>
<feature type="transmembrane region" description="Helical" evidence="7">
    <location>
        <begin position="181"/>
        <end position="203"/>
    </location>
</feature>
<comment type="similarity">
    <text evidence="7">Belongs to the binding-protein-dependent transport system permease family.</text>
</comment>
<feature type="transmembrane region" description="Helical" evidence="7">
    <location>
        <begin position="130"/>
        <end position="150"/>
    </location>
</feature>
<evidence type="ECO:0000256" key="5">
    <source>
        <dbReference type="ARBA" id="ARBA00022989"/>
    </source>
</evidence>
<dbReference type="InterPro" id="IPR051393">
    <property type="entry name" value="ABC_transporter_permease"/>
</dbReference>
<keyword evidence="10" id="KW-1185">Reference proteome</keyword>
<feature type="domain" description="ABC transmembrane type-1" evidence="8">
    <location>
        <begin position="93"/>
        <end position="307"/>
    </location>
</feature>
<feature type="transmembrane region" description="Helical" evidence="7">
    <location>
        <begin position="238"/>
        <end position="266"/>
    </location>
</feature>
<evidence type="ECO:0000259" key="8">
    <source>
        <dbReference type="PROSITE" id="PS50928"/>
    </source>
</evidence>
<sequence length="316" mass="34772">MTYEVAHGPAKTPRRARGVLARLADVSETRFWAYYLLLPSLVVILAVVLYPTLWGIGLSFREMRLNRLDLGTGFVGLKHYRAMIEDPVFWLALRNTVVWTVGAAVGELALGLAAALLLNRELPGFRAASVLILLPWFLPNVVAGHMWALMLDPRLGVINDMLVRVGVLNVYKAWFADPDTALASALVVEVWHGFPFFALLLLAGLKAIPNDLYEAAAIDGAGAVKQFRYVTWPQLRTIVVAAVVLRVISLVNSPDIILILTGGGPGRSTLLLSLHAFLKVNKEFNFGYGSAIAVVLFVLLMGFSYLYVRLSNVMRD</sequence>
<keyword evidence="2 7" id="KW-0813">Transport</keyword>
<keyword evidence="4 7" id="KW-0812">Transmembrane</keyword>
<dbReference type="Proteomes" id="UP001205890">
    <property type="component" value="Unassembled WGS sequence"/>
</dbReference>
<evidence type="ECO:0000256" key="1">
    <source>
        <dbReference type="ARBA" id="ARBA00004651"/>
    </source>
</evidence>
<keyword evidence="3" id="KW-1003">Cell membrane</keyword>
<name>A0ABT1LAG1_9HYPH</name>
<dbReference type="Pfam" id="PF00528">
    <property type="entry name" value="BPD_transp_1"/>
    <property type="match status" value="1"/>
</dbReference>
<dbReference type="PANTHER" id="PTHR30193:SF37">
    <property type="entry name" value="INNER MEMBRANE ABC TRANSPORTER PERMEASE PROTEIN YCJO"/>
    <property type="match status" value="1"/>
</dbReference>
<dbReference type="InterPro" id="IPR035906">
    <property type="entry name" value="MetI-like_sf"/>
</dbReference>
<comment type="caution">
    <text evidence="9">The sequence shown here is derived from an EMBL/GenBank/DDBJ whole genome shotgun (WGS) entry which is preliminary data.</text>
</comment>
<evidence type="ECO:0000256" key="4">
    <source>
        <dbReference type="ARBA" id="ARBA00022692"/>
    </source>
</evidence>
<keyword evidence="6 7" id="KW-0472">Membrane</keyword>
<dbReference type="RefSeq" id="WP_254740417.1">
    <property type="nucleotide sequence ID" value="NZ_JANCLU010000006.1"/>
</dbReference>
<feature type="transmembrane region" description="Helical" evidence="7">
    <location>
        <begin position="32"/>
        <end position="56"/>
    </location>
</feature>
<evidence type="ECO:0000256" key="7">
    <source>
        <dbReference type="RuleBase" id="RU363032"/>
    </source>
</evidence>
<organism evidence="9 10">
    <name type="scientific">Alsobacter ponti</name>
    <dbReference type="NCBI Taxonomy" id="2962936"/>
    <lineage>
        <taxon>Bacteria</taxon>
        <taxon>Pseudomonadati</taxon>
        <taxon>Pseudomonadota</taxon>
        <taxon>Alphaproteobacteria</taxon>
        <taxon>Hyphomicrobiales</taxon>
        <taxon>Alsobacteraceae</taxon>
        <taxon>Alsobacter</taxon>
    </lineage>
</organism>
<dbReference type="EMBL" id="JANCLU010000006">
    <property type="protein sequence ID" value="MCP8938461.1"/>
    <property type="molecule type" value="Genomic_DNA"/>
</dbReference>
<dbReference type="CDD" id="cd06261">
    <property type="entry name" value="TM_PBP2"/>
    <property type="match status" value="1"/>
</dbReference>
<evidence type="ECO:0000256" key="6">
    <source>
        <dbReference type="ARBA" id="ARBA00023136"/>
    </source>
</evidence>
<evidence type="ECO:0000256" key="3">
    <source>
        <dbReference type="ARBA" id="ARBA00022475"/>
    </source>
</evidence>